<dbReference type="Gene3D" id="1.10.10.60">
    <property type="entry name" value="Homeodomain-like"/>
    <property type="match status" value="2"/>
</dbReference>
<keyword evidence="2" id="KW-0238">DNA-binding</keyword>
<dbReference type="GO" id="GO:0043565">
    <property type="term" value="F:sequence-specific DNA binding"/>
    <property type="evidence" value="ECO:0007669"/>
    <property type="project" value="InterPro"/>
</dbReference>
<name>A0A285PJZ4_9HYPH</name>
<dbReference type="InterPro" id="IPR029062">
    <property type="entry name" value="Class_I_gatase-like"/>
</dbReference>
<evidence type="ECO:0000256" key="2">
    <source>
        <dbReference type="ARBA" id="ARBA00023125"/>
    </source>
</evidence>
<protein>
    <submittedName>
        <fullName evidence="5">Transcriptional regulator, AraC family with amidase-like domain</fullName>
    </submittedName>
</protein>
<dbReference type="InterPro" id="IPR002818">
    <property type="entry name" value="DJ-1/PfpI"/>
</dbReference>
<accession>A0A285PJZ4</accession>
<keyword evidence="6" id="KW-1185">Reference proteome</keyword>
<dbReference type="OrthoDB" id="9793422at2"/>
<keyword evidence="1" id="KW-0805">Transcription regulation</keyword>
<evidence type="ECO:0000259" key="4">
    <source>
        <dbReference type="PROSITE" id="PS01124"/>
    </source>
</evidence>
<dbReference type="PANTHER" id="PTHR43130">
    <property type="entry name" value="ARAC-FAMILY TRANSCRIPTIONAL REGULATOR"/>
    <property type="match status" value="1"/>
</dbReference>
<dbReference type="EMBL" id="OBEL01000010">
    <property type="protein sequence ID" value="SNZ21603.1"/>
    <property type="molecule type" value="Genomic_DNA"/>
</dbReference>
<dbReference type="InterPro" id="IPR020449">
    <property type="entry name" value="Tscrpt_reg_AraC-type_HTH"/>
</dbReference>
<dbReference type="Pfam" id="PF01965">
    <property type="entry name" value="DJ-1_PfpI"/>
    <property type="match status" value="1"/>
</dbReference>
<dbReference type="CDD" id="cd03138">
    <property type="entry name" value="GATase1_AraC_2"/>
    <property type="match status" value="1"/>
</dbReference>
<feature type="domain" description="HTH araC/xylS-type" evidence="4">
    <location>
        <begin position="204"/>
        <end position="302"/>
    </location>
</feature>
<dbReference type="PROSITE" id="PS01124">
    <property type="entry name" value="HTH_ARAC_FAMILY_2"/>
    <property type="match status" value="1"/>
</dbReference>
<dbReference type="PRINTS" id="PR00032">
    <property type="entry name" value="HTHARAC"/>
</dbReference>
<organism evidence="5 6">
    <name type="scientific">Cohaesibacter gelatinilyticus</name>
    <dbReference type="NCBI Taxonomy" id="372072"/>
    <lineage>
        <taxon>Bacteria</taxon>
        <taxon>Pseudomonadati</taxon>
        <taxon>Pseudomonadota</taxon>
        <taxon>Alphaproteobacteria</taxon>
        <taxon>Hyphomicrobiales</taxon>
        <taxon>Cohaesibacteraceae</taxon>
    </lineage>
</organism>
<dbReference type="GO" id="GO:0003700">
    <property type="term" value="F:DNA-binding transcription factor activity"/>
    <property type="evidence" value="ECO:0007669"/>
    <property type="project" value="InterPro"/>
</dbReference>
<dbReference type="SUPFAM" id="SSF46689">
    <property type="entry name" value="Homeodomain-like"/>
    <property type="match status" value="2"/>
</dbReference>
<dbReference type="Pfam" id="PF12833">
    <property type="entry name" value="HTH_18"/>
    <property type="match status" value="1"/>
</dbReference>
<dbReference type="PANTHER" id="PTHR43130:SF3">
    <property type="entry name" value="HTH-TYPE TRANSCRIPTIONAL REGULATOR RV1931C"/>
    <property type="match status" value="1"/>
</dbReference>
<sequence>MIHIGIAEYPDAQKAAIWGLKDLFEATGRYRSPIASPTGTMSVEIIQDFSNNHDGKFDAVILPPSFSARPQGDELKALSNWILRHHKRGALICSVCAGTFLLAASGLLDGRRATTHWGLAEIFSDEFPQVKLETERLVIDEGDVITAGGLMAWTDLGLKIIARFLGLSTMLETARLFLIDPGLREQSYYDLFSPSFTHGDDQILKVQHWLHAQYQSAVSVPQMANIAGQEERTFLRRFRAATGHTPSDYLQRLRINKARELLELTKESVETIASNVGYLDISAFRKLFQKIVGLSPSEYRRRFTPLESSPLRI</sequence>
<evidence type="ECO:0000313" key="5">
    <source>
        <dbReference type="EMBL" id="SNZ21603.1"/>
    </source>
</evidence>
<keyword evidence="3" id="KW-0804">Transcription</keyword>
<dbReference type="Proteomes" id="UP000219439">
    <property type="component" value="Unassembled WGS sequence"/>
</dbReference>
<dbReference type="PROSITE" id="PS00041">
    <property type="entry name" value="HTH_ARAC_FAMILY_1"/>
    <property type="match status" value="1"/>
</dbReference>
<dbReference type="InterPro" id="IPR052158">
    <property type="entry name" value="INH-QAR"/>
</dbReference>
<proteinExistence type="predicted"/>
<evidence type="ECO:0000313" key="6">
    <source>
        <dbReference type="Proteomes" id="UP000219439"/>
    </source>
</evidence>
<dbReference type="RefSeq" id="WP_097155984.1">
    <property type="nucleotide sequence ID" value="NZ_OBEL01000010.1"/>
</dbReference>
<dbReference type="SUPFAM" id="SSF52317">
    <property type="entry name" value="Class I glutamine amidotransferase-like"/>
    <property type="match status" value="1"/>
</dbReference>
<evidence type="ECO:0000256" key="1">
    <source>
        <dbReference type="ARBA" id="ARBA00023015"/>
    </source>
</evidence>
<gene>
    <name evidence="5" type="ORF">SAMN06265368_4727</name>
</gene>
<dbReference type="InterPro" id="IPR018060">
    <property type="entry name" value="HTH_AraC"/>
</dbReference>
<dbReference type="InterPro" id="IPR009057">
    <property type="entry name" value="Homeodomain-like_sf"/>
</dbReference>
<dbReference type="SMART" id="SM00342">
    <property type="entry name" value="HTH_ARAC"/>
    <property type="match status" value="1"/>
</dbReference>
<evidence type="ECO:0000256" key="3">
    <source>
        <dbReference type="ARBA" id="ARBA00023163"/>
    </source>
</evidence>
<dbReference type="InterPro" id="IPR018062">
    <property type="entry name" value="HTH_AraC-typ_CS"/>
</dbReference>
<reference evidence="5 6" key="1">
    <citation type="submission" date="2017-09" db="EMBL/GenBank/DDBJ databases">
        <authorList>
            <person name="Ehlers B."/>
            <person name="Leendertz F.H."/>
        </authorList>
    </citation>
    <scope>NUCLEOTIDE SEQUENCE [LARGE SCALE GENOMIC DNA]</scope>
    <source>
        <strain evidence="5 6">DSM 18289</strain>
    </source>
</reference>
<dbReference type="AlphaFoldDB" id="A0A285PJZ4"/>
<dbReference type="Gene3D" id="3.40.50.880">
    <property type="match status" value="1"/>
</dbReference>